<comment type="caution">
    <text evidence="2">The sequence shown here is derived from an EMBL/GenBank/DDBJ whole genome shotgun (WGS) entry which is preliminary data.</text>
</comment>
<keyword evidence="3" id="KW-1185">Reference proteome</keyword>
<name>A0A9P1H8Y7_9PEZI</name>
<feature type="compositionally biased region" description="Low complexity" evidence="1">
    <location>
        <begin position="51"/>
        <end position="63"/>
    </location>
</feature>
<dbReference type="AlphaFoldDB" id="A0A9P1H8Y7"/>
<feature type="compositionally biased region" description="Low complexity" evidence="1">
    <location>
        <begin position="93"/>
        <end position="102"/>
    </location>
</feature>
<evidence type="ECO:0000313" key="3">
    <source>
        <dbReference type="Proteomes" id="UP000838763"/>
    </source>
</evidence>
<organism evidence="2 3">
    <name type="scientific">Parascedosporium putredinis</name>
    <dbReference type="NCBI Taxonomy" id="1442378"/>
    <lineage>
        <taxon>Eukaryota</taxon>
        <taxon>Fungi</taxon>
        <taxon>Dikarya</taxon>
        <taxon>Ascomycota</taxon>
        <taxon>Pezizomycotina</taxon>
        <taxon>Sordariomycetes</taxon>
        <taxon>Hypocreomycetidae</taxon>
        <taxon>Microascales</taxon>
        <taxon>Microascaceae</taxon>
        <taxon>Parascedosporium</taxon>
    </lineage>
</organism>
<feature type="region of interest" description="Disordered" evidence="1">
    <location>
        <begin position="1"/>
        <end position="133"/>
    </location>
</feature>
<protein>
    <submittedName>
        <fullName evidence="2">Uncharacterized protein</fullName>
    </submittedName>
</protein>
<accession>A0A9P1H8Y7</accession>
<feature type="compositionally biased region" description="Polar residues" evidence="1">
    <location>
        <begin position="1"/>
        <end position="13"/>
    </location>
</feature>
<gene>
    <name evidence="2" type="ORF">PPNO1_LOCUS7299</name>
</gene>
<evidence type="ECO:0000256" key="1">
    <source>
        <dbReference type="SAM" id="MobiDB-lite"/>
    </source>
</evidence>
<dbReference type="EMBL" id="CALLCH030000016">
    <property type="protein sequence ID" value="CAI4217696.1"/>
    <property type="molecule type" value="Genomic_DNA"/>
</dbReference>
<proteinExistence type="predicted"/>
<dbReference type="Proteomes" id="UP000838763">
    <property type="component" value="Unassembled WGS sequence"/>
</dbReference>
<sequence length="182" mass="19893">MSQVEKATPTESIAQERGDDSSSVSMEDVVEKQEYFEASAAPLTKKRKTPNAEATPATAADSPTPDPTIERPAAPAHESVSEKRRDSVQSSRLSDTSNLDNVNLDDDLGAPQKQEPRPQRSFQNSLTKQHHQRPPFDALVPICGIHVEKPYPVTASSVVFDISIYRAPPLAQAHEPLFLALP</sequence>
<reference evidence="2" key="1">
    <citation type="submission" date="2022-11" db="EMBL/GenBank/DDBJ databases">
        <authorList>
            <person name="Scott C."/>
            <person name="Bruce N."/>
        </authorList>
    </citation>
    <scope>NUCLEOTIDE SEQUENCE</scope>
</reference>
<evidence type="ECO:0000313" key="2">
    <source>
        <dbReference type="EMBL" id="CAI4217696.1"/>
    </source>
</evidence>